<accession>D0NRK0</accession>
<dbReference type="KEGG" id="pif:PITG_15059"/>
<dbReference type="GeneID" id="9475873"/>
<dbReference type="AlphaFoldDB" id="D0NRK0"/>
<name>D0NRK0_PHYIT</name>
<dbReference type="HOGENOM" id="CLU_2406130_0_0_1"/>
<dbReference type="Proteomes" id="UP000006643">
    <property type="component" value="Unassembled WGS sequence"/>
</dbReference>
<dbReference type="EMBL" id="DS028155">
    <property type="protein sequence ID" value="EEY63350.1"/>
    <property type="molecule type" value="Genomic_DNA"/>
</dbReference>
<protein>
    <submittedName>
        <fullName evidence="1">Uncharacterized protein</fullName>
    </submittedName>
</protein>
<gene>
    <name evidence="1" type="ORF">PITG_15059</name>
</gene>
<proteinExistence type="predicted"/>
<dbReference type="VEuPathDB" id="FungiDB:PITG_15059"/>
<evidence type="ECO:0000313" key="1">
    <source>
        <dbReference type="EMBL" id="EEY63350.1"/>
    </source>
</evidence>
<evidence type="ECO:0000313" key="2">
    <source>
        <dbReference type="Proteomes" id="UP000006643"/>
    </source>
</evidence>
<organism evidence="1 2">
    <name type="scientific">Phytophthora infestans (strain T30-4)</name>
    <name type="common">Potato late blight agent</name>
    <dbReference type="NCBI Taxonomy" id="403677"/>
    <lineage>
        <taxon>Eukaryota</taxon>
        <taxon>Sar</taxon>
        <taxon>Stramenopiles</taxon>
        <taxon>Oomycota</taxon>
        <taxon>Peronosporomycetes</taxon>
        <taxon>Peronosporales</taxon>
        <taxon>Peronosporaceae</taxon>
        <taxon>Phytophthora</taxon>
    </lineage>
</organism>
<reference evidence="2" key="1">
    <citation type="journal article" date="2009" name="Nature">
        <title>Genome sequence and analysis of the Irish potato famine pathogen Phytophthora infestans.</title>
        <authorList>
            <consortium name="The Broad Institute Genome Sequencing Platform"/>
            <person name="Haas B.J."/>
            <person name="Kamoun S."/>
            <person name="Zody M.C."/>
            <person name="Jiang R.H."/>
            <person name="Handsaker R.E."/>
            <person name="Cano L.M."/>
            <person name="Grabherr M."/>
            <person name="Kodira C.D."/>
            <person name="Raffaele S."/>
            <person name="Torto-Alalibo T."/>
            <person name="Bozkurt T.O."/>
            <person name="Ah-Fong A.M."/>
            <person name="Alvarado L."/>
            <person name="Anderson V.L."/>
            <person name="Armstrong M.R."/>
            <person name="Avrova A."/>
            <person name="Baxter L."/>
            <person name="Beynon J."/>
            <person name="Boevink P.C."/>
            <person name="Bollmann S.R."/>
            <person name="Bos J.I."/>
            <person name="Bulone V."/>
            <person name="Cai G."/>
            <person name="Cakir C."/>
            <person name="Carrington J.C."/>
            <person name="Chawner M."/>
            <person name="Conti L."/>
            <person name="Costanzo S."/>
            <person name="Ewan R."/>
            <person name="Fahlgren N."/>
            <person name="Fischbach M.A."/>
            <person name="Fugelstad J."/>
            <person name="Gilroy E.M."/>
            <person name="Gnerre S."/>
            <person name="Green P.J."/>
            <person name="Grenville-Briggs L.J."/>
            <person name="Griffith J."/>
            <person name="Grunwald N.J."/>
            <person name="Horn K."/>
            <person name="Horner N.R."/>
            <person name="Hu C.H."/>
            <person name="Huitema E."/>
            <person name="Jeong D.H."/>
            <person name="Jones A.M."/>
            <person name="Jones J.D."/>
            <person name="Jones R.W."/>
            <person name="Karlsson E.K."/>
            <person name="Kunjeti S.G."/>
            <person name="Lamour K."/>
            <person name="Liu Z."/>
            <person name="Ma L."/>
            <person name="Maclean D."/>
            <person name="Chibucos M.C."/>
            <person name="McDonald H."/>
            <person name="McWalters J."/>
            <person name="Meijer H.J."/>
            <person name="Morgan W."/>
            <person name="Morris P.F."/>
            <person name="Munro C.A."/>
            <person name="O'Neill K."/>
            <person name="Ospina-Giraldo M."/>
            <person name="Pinzon A."/>
            <person name="Pritchard L."/>
            <person name="Ramsahoye B."/>
            <person name="Ren Q."/>
            <person name="Restrepo S."/>
            <person name="Roy S."/>
            <person name="Sadanandom A."/>
            <person name="Savidor A."/>
            <person name="Schornack S."/>
            <person name="Schwartz D.C."/>
            <person name="Schumann U.D."/>
            <person name="Schwessinger B."/>
            <person name="Seyer L."/>
            <person name="Sharpe T."/>
            <person name="Silvar C."/>
            <person name="Song J."/>
            <person name="Studholme D.J."/>
            <person name="Sykes S."/>
            <person name="Thines M."/>
            <person name="van de Vondervoort P.J."/>
            <person name="Phuntumart V."/>
            <person name="Wawra S."/>
            <person name="Weide R."/>
            <person name="Win J."/>
            <person name="Young C."/>
            <person name="Zhou S."/>
            <person name="Fry W."/>
            <person name="Meyers B.C."/>
            <person name="van West P."/>
            <person name="Ristaino J."/>
            <person name="Govers F."/>
            <person name="Birch P.R."/>
            <person name="Whisson S.C."/>
            <person name="Judelson H.S."/>
            <person name="Nusbaum C."/>
        </authorList>
    </citation>
    <scope>NUCLEOTIDE SEQUENCE [LARGE SCALE GENOMIC DNA]</scope>
    <source>
        <strain evidence="2">T30-4</strain>
    </source>
</reference>
<dbReference type="RefSeq" id="XP_002898235.1">
    <property type="nucleotide sequence ID" value="XM_002898189.1"/>
</dbReference>
<dbReference type="InParanoid" id="D0NRK0"/>
<sequence>MMGWSEIWQPPVMVASGKLPICHHRVDIALDLPLLALFNEGQRRPEEPTDIEGWQPQEKEIRVKLLGTPCSRGLHANAQNGAQNAKEVYQSCR</sequence>
<keyword evidence="2" id="KW-1185">Reference proteome</keyword>